<dbReference type="AlphaFoldDB" id="A0A174R4R8"/>
<sequence length="78" mass="8577">MRAFARLRCAGVMRGKPPPGVRSIPGIFLLMRSSIFALLPFSPKAVPTPFLRRIPALVRSPYFGTVARSGVTAYFPSR</sequence>
<dbReference type="Proteomes" id="UP000095512">
    <property type="component" value="Unassembled WGS sequence"/>
</dbReference>
<evidence type="ECO:0000313" key="2">
    <source>
        <dbReference type="Proteomes" id="UP000095512"/>
    </source>
</evidence>
<organism evidence="1 2">
    <name type="scientific">Enterocloster clostridioformis</name>
    <dbReference type="NCBI Taxonomy" id="1531"/>
    <lineage>
        <taxon>Bacteria</taxon>
        <taxon>Bacillati</taxon>
        <taxon>Bacillota</taxon>
        <taxon>Clostridia</taxon>
        <taxon>Lachnospirales</taxon>
        <taxon>Lachnospiraceae</taxon>
        <taxon>Enterocloster</taxon>
    </lineage>
</organism>
<accession>A0A174R4R8</accession>
<gene>
    <name evidence="1" type="ORF">ERS852480_04097</name>
</gene>
<evidence type="ECO:0000313" key="1">
    <source>
        <dbReference type="EMBL" id="CUP79181.1"/>
    </source>
</evidence>
<reference evidence="1 2" key="1">
    <citation type="submission" date="2015-09" db="EMBL/GenBank/DDBJ databases">
        <authorList>
            <consortium name="Pathogen Informatics"/>
        </authorList>
    </citation>
    <scope>NUCLEOTIDE SEQUENCE [LARGE SCALE GENOMIC DNA]</scope>
    <source>
        <strain evidence="1 2">2789STDY5834865</strain>
    </source>
</reference>
<name>A0A174R4R8_9FIRM</name>
<proteinExistence type="predicted"/>
<protein>
    <submittedName>
        <fullName evidence="1">Uncharacterized protein</fullName>
    </submittedName>
</protein>
<dbReference type="EMBL" id="CZAB01000052">
    <property type="protein sequence ID" value="CUP79181.1"/>
    <property type="molecule type" value="Genomic_DNA"/>
</dbReference>